<dbReference type="Pfam" id="PF16655">
    <property type="entry name" value="PhoD_N"/>
    <property type="match status" value="1"/>
</dbReference>
<dbReference type="VEuPathDB" id="FungiDB:PV10_01124"/>
<feature type="signal peptide" evidence="2">
    <location>
        <begin position="1"/>
        <end position="16"/>
    </location>
</feature>
<dbReference type="PANTHER" id="PTHR43606:SF7">
    <property type="entry name" value="PHOSPHATASE, PUTATIVE (AFU_ORTHOLOGUE AFUA_6G08710)-RELATED"/>
    <property type="match status" value="1"/>
</dbReference>
<dbReference type="EMBL" id="NAJM01000014">
    <property type="protein sequence ID" value="RVX71993.1"/>
    <property type="molecule type" value="Genomic_DNA"/>
</dbReference>
<evidence type="ECO:0000259" key="3">
    <source>
        <dbReference type="PROSITE" id="PS51462"/>
    </source>
</evidence>
<dbReference type="SUPFAM" id="SSF56300">
    <property type="entry name" value="Metallo-dependent phosphatases"/>
    <property type="match status" value="1"/>
</dbReference>
<keyword evidence="2" id="KW-0732">Signal</keyword>
<dbReference type="SUPFAM" id="SSF55811">
    <property type="entry name" value="Nudix"/>
    <property type="match status" value="1"/>
</dbReference>
<dbReference type="PANTHER" id="PTHR43606">
    <property type="entry name" value="PHOSPHATASE, PUTATIVE (AFU_ORTHOLOGUE AFUA_6G08710)-RELATED"/>
    <property type="match status" value="1"/>
</dbReference>
<dbReference type="CDD" id="cd07389">
    <property type="entry name" value="MPP_PhoD"/>
    <property type="match status" value="1"/>
</dbReference>
<dbReference type="PRINTS" id="PR00502">
    <property type="entry name" value="NUDIXFAMILY"/>
</dbReference>
<reference evidence="4 5" key="1">
    <citation type="submission" date="2017-03" db="EMBL/GenBank/DDBJ databases">
        <title>Genomes of endolithic fungi from Antarctica.</title>
        <authorList>
            <person name="Coleine C."/>
            <person name="Masonjones S."/>
            <person name="Stajich J.E."/>
        </authorList>
    </citation>
    <scope>NUCLEOTIDE SEQUENCE [LARGE SCALE GENOMIC DNA]</scope>
    <source>
        <strain evidence="4 5">CCFEE 6314</strain>
    </source>
</reference>
<dbReference type="CDD" id="cd04678">
    <property type="entry name" value="NUDIX_MTH2_Nudt15"/>
    <property type="match status" value="1"/>
</dbReference>
<dbReference type="GO" id="GO:0016787">
    <property type="term" value="F:hydrolase activity"/>
    <property type="evidence" value="ECO:0007669"/>
    <property type="project" value="UniProtKB-KW"/>
</dbReference>
<dbReference type="InterPro" id="IPR029052">
    <property type="entry name" value="Metallo-depent_PP-like"/>
</dbReference>
<protein>
    <recommendedName>
        <fullName evidence="3">Nudix hydrolase domain-containing protein</fullName>
    </recommendedName>
</protein>
<dbReference type="OrthoDB" id="9992270at2759"/>
<feature type="chain" id="PRO_5019575143" description="Nudix hydrolase domain-containing protein" evidence="2">
    <location>
        <begin position="17"/>
        <end position="840"/>
    </location>
</feature>
<evidence type="ECO:0000313" key="4">
    <source>
        <dbReference type="EMBL" id="RVX71993.1"/>
    </source>
</evidence>
<evidence type="ECO:0000313" key="5">
    <source>
        <dbReference type="Proteomes" id="UP000288859"/>
    </source>
</evidence>
<sequence>MLQSILMSGFIATVLASYGSNLNYRSPSVNHPGLGISIRKVAKRHNVRAAWEEGQLNFTHGVASGDPFPNSVILWTRCAPDLDNVDDNSTVSGLVQLYNPVPVYNGTNEGKPVSGTPVCLNWKITSDETLNDVADSGTVYTSSDIDYTVKVEATNLKPFTQYWYQFRICESNVSSIVGKTKTTPAADDDTSAINLAVYSCSNYPFGFFNAYGNPVRKNSVDYVIHLGDYIYEYGNGEYGWGGSLGRIPLPDRQIYTLYDYRKRHATYRTDLDLILSHQNYPWIPVWDDHEVADNTWRDGSAELNNTEASFIDDGGVSTDQRKMNAVRAYFEWLPLRQVDISDDLRIWRSFSIGNLMDLIMLDTRQYDRSITDLYWNTHYVHEISNDASRSMMGSRQENWFYNSLIDSKNRGATWRVIGSQVIFSRLNESIAYGNVDPLNYDAWDGYQANRNRTFKTLYDHNITNNIMIAGDSHANWVSDLIWLDEHDYDEATGKGSIGVEFAGSAVSSPSPGGQNISIAASNAASEWLVTANRELQWSELYYRGYFELAISHEKVDAKFFGLPTLINRNPNEISLANFTVYAVSGVGVGGSQSVLGDGDAGVEILGCLSSEDIFNQDQSLDLLTTPAMSPLPANQVPRLGVAVFILHPSSDPDSREAKFLLGQRLGSHGAGTWALPGGHLEFGESFEECTVREIKEETGLDVQDVGLLTITNDVMESGVVGKGWDTQIEGVQGWWMHYGTIFMVATVDPSTRIGSDGMPQAALMEPDKCSGWEWVTWQQLVRWGERQIRDEGLEEQAGRPLMISATVNGDSDHHRRLFVPMLNLLLQRPGVEPTLGREAW</sequence>
<organism evidence="4 5">
    <name type="scientific">Exophiala mesophila</name>
    <name type="common">Black yeast-like fungus</name>
    <dbReference type="NCBI Taxonomy" id="212818"/>
    <lineage>
        <taxon>Eukaryota</taxon>
        <taxon>Fungi</taxon>
        <taxon>Dikarya</taxon>
        <taxon>Ascomycota</taxon>
        <taxon>Pezizomycotina</taxon>
        <taxon>Eurotiomycetes</taxon>
        <taxon>Chaetothyriomycetidae</taxon>
        <taxon>Chaetothyriales</taxon>
        <taxon>Herpotrichiellaceae</taxon>
        <taxon>Exophiala</taxon>
    </lineage>
</organism>
<gene>
    <name evidence="4" type="ORF">B0A52_04591</name>
</gene>
<evidence type="ECO:0000256" key="1">
    <source>
        <dbReference type="ARBA" id="ARBA00022801"/>
    </source>
</evidence>
<dbReference type="Pfam" id="PF00293">
    <property type="entry name" value="NUDIX"/>
    <property type="match status" value="1"/>
</dbReference>
<dbReference type="Gene3D" id="3.90.79.10">
    <property type="entry name" value="Nucleoside Triphosphate Pyrophosphohydrolase"/>
    <property type="match status" value="1"/>
</dbReference>
<dbReference type="InterPro" id="IPR018946">
    <property type="entry name" value="PhoD-like_MPP"/>
</dbReference>
<dbReference type="Gene3D" id="3.60.21.70">
    <property type="entry name" value="PhoD-like phosphatase"/>
    <property type="match status" value="1"/>
</dbReference>
<dbReference type="Gene3D" id="2.60.40.380">
    <property type="entry name" value="Purple acid phosphatase-like, N-terminal"/>
    <property type="match status" value="1"/>
</dbReference>
<keyword evidence="1" id="KW-0378">Hydrolase</keyword>
<accession>A0A438N898</accession>
<dbReference type="Pfam" id="PF09423">
    <property type="entry name" value="PhoD"/>
    <property type="match status" value="1"/>
</dbReference>
<dbReference type="InterPro" id="IPR000086">
    <property type="entry name" value="NUDIX_hydrolase_dom"/>
</dbReference>
<dbReference type="InterPro" id="IPR032093">
    <property type="entry name" value="PhoD_N"/>
</dbReference>
<dbReference type="InterPro" id="IPR038607">
    <property type="entry name" value="PhoD-like_sf"/>
</dbReference>
<proteinExistence type="predicted"/>
<dbReference type="InterPro" id="IPR020476">
    <property type="entry name" value="Nudix_hydrolase"/>
</dbReference>
<name>A0A438N898_EXOME</name>
<dbReference type="InterPro" id="IPR015797">
    <property type="entry name" value="NUDIX_hydrolase-like_dom_sf"/>
</dbReference>
<dbReference type="Proteomes" id="UP000288859">
    <property type="component" value="Unassembled WGS sequence"/>
</dbReference>
<comment type="caution">
    <text evidence="4">The sequence shown here is derived from an EMBL/GenBank/DDBJ whole genome shotgun (WGS) entry which is preliminary data.</text>
</comment>
<dbReference type="AlphaFoldDB" id="A0A438N898"/>
<evidence type="ECO:0000256" key="2">
    <source>
        <dbReference type="SAM" id="SignalP"/>
    </source>
</evidence>
<dbReference type="InterPro" id="IPR052900">
    <property type="entry name" value="Phospholipid_Metab_Enz"/>
</dbReference>
<dbReference type="PROSITE" id="PS51462">
    <property type="entry name" value="NUDIX"/>
    <property type="match status" value="1"/>
</dbReference>
<feature type="domain" description="Nudix hydrolase" evidence="3">
    <location>
        <begin position="636"/>
        <end position="797"/>
    </location>
</feature>